<dbReference type="InterPro" id="IPR046960">
    <property type="entry name" value="PPR_At4g14850-like_plant"/>
</dbReference>
<name>U5DFB3_AMBTC</name>
<evidence type="ECO:0008006" key="6">
    <source>
        <dbReference type="Google" id="ProtNLM"/>
    </source>
</evidence>
<dbReference type="PANTHER" id="PTHR47926">
    <property type="entry name" value="PENTATRICOPEPTIDE REPEAT-CONTAINING PROTEIN"/>
    <property type="match status" value="1"/>
</dbReference>
<gene>
    <name evidence="4" type="ORF">AMTR_s00061p00128770</name>
</gene>
<accession>U5DFB3</accession>
<dbReference type="PROSITE" id="PS51375">
    <property type="entry name" value="PPR"/>
    <property type="match status" value="1"/>
</dbReference>
<feature type="compositionally biased region" description="Basic and acidic residues" evidence="3">
    <location>
        <begin position="111"/>
        <end position="125"/>
    </location>
</feature>
<keyword evidence="5" id="KW-1185">Reference proteome</keyword>
<dbReference type="eggNOG" id="KOG4197">
    <property type="taxonomic scope" value="Eukaryota"/>
</dbReference>
<dbReference type="OMA" id="TERNEVC"/>
<reference evidence="5" key="1">
    <citation type="journal article" date="2013" name="Science">
        <title>The Amborella genome and the evolution of flowering plants.</title>
        <authorList>
            <consortium name="Amborella Genome Project"/>
        </authorList>
    </citation>
    <scope>NUCLEOTIDE SEQUENCE [LARGE SCALE GENOMIC DNA]</scope>
</reference>
<dbReference type="Proteomes" id="UP000017836">
    <property type="component" value="Unassembled WGS sequence"/>
</dbReference>
<dbReference type="EMBL" id="KI392075">
    <property type="protein sequence ID" value="ERN19098.1"/>
    <property type="molecule type" value="Genomic_DNA"/>
</dbReference>
<dbReference type="FunFam" id="1.25.40.10:FF:000343">
    <property type="entry name" value="Pentatricopeptide repeat-containing protein At3g58590"/>
    <property type="match status" value="1"/>
</dbReference>
<dbReference type="GO" id="GO:0009451">
    <property type="term" value="P:RNA modification"/>
    <property type="evidence" value="ECO:0007669"/>
    <property type="project" value="InterPro"/>
</dbReference>
<dbReference type="AlphaFoldDB" id="U5DFB3"/>
<dbReference type="NCBIfam" id="TIGR00756">
    <property type="entry name" value="PPR"/>
    <property type="match status" value="1"/>
</dbReference>
<dbReference type="Gene3D" id="1.25.40.10">
    <property type="entry name" value="Tetratricopeptide repeat domain"/>
    <property type="match status" value="1"/>
</dbReference>
<dbReference type="InterPro" id="IPR011990">
    <property type="entry name" value="TPR-like_helical_dom_sf"/>
</dbReference>
<evidence type="ECO:0000313" key="4">
    <source>
        <dbReference type="EMBL" id="ERN19098.1"/>
    </source>
</evidence>
<evidence type="ECO:0000256" key="1">
    <source>
        <dbReference type="ARBA" id="ARBA00022737"/>
    </source>
</evidence>
<evidence type="ECO:0000256" key="3">
    <source>
        <dbReference type="SAM" id="MobiDB-lite"/>
    </source>
</evidence>
<proteinExistence type="predicted"/>
<evidence type="ECO:0000313" key="5">
    <source>
        <dbReference type="Proteomes" id="UP000017836"/>
    </source>
</evidence>
<feature type="region of interest" description="Disordered" evidence="3">
    <location>
        <begin position="104"/>
        <end position="135"/>
    </location>
</feature>
<dbReference type="Pfam" id="PF01535">
    <property type="entry name" value="PPR"/>
    <property type="match status" value="2"/>
</dbReference>
<dbReference type="InterPro" id="IPR002885">
    <property type="entry name" value="PPR_rpt"/>
</dbReference>
<protein>
    <recommendedName>
        <fullName evidence="6">Pentatricopeptide repeat-containing protein</fullName>
    </recommendedName>
</protein>
<dbReference type="PANTHER" id="PTHR47926:SF347">
    <property type="entry name" value="PENTATRICOPEPTIDE REPEAT-CONTAINING PROTEIN"/>
    <property type="match status" value="1"/>
</dbReference>
<evidence type="ECO:0000256" key="2">
    <source>
        <dbReference type="PROSITE-ProRule" id="PRU00708"/>
    </source>
</evidence>
<keyword evidence="1" id="KW-0677">Repeat</keyword>
<dbReference type="GO" id="GO:0003723">
    <property type="term" value="F:RNA binding"/>
    <property type="evidence" value="ECO:0007669"/>
    <property type="project" value="InterPro"/>
</dbReference>
<organism evidence="4 5">
    <name type="scientific">Amborella trichopoda</name>
    <dbReference type="NCBI Taxonomy" id="13333"/>
    <lineage>
        <taxon>Eukaryota</taxon>
        <taxon>Viridiplantae</taxon>
        <taxon>Streptophyta</taxon>
        <taxon>Embryophyta</taxon>
        <taxon>Tracheophyta</taxon>
        <taxon>Spermatophyta</taxon>
        <taxon>Magnoliopsida</taxon>
        <taxon>Amborellales</taxon>
        <taxon>Amborellaceae</taxon>
        <taxon>Amborella</taxon>
    </lineage>
</organism>
<dbReference type="HOGENOM" id="CLU_1680294_0_0_1"/>
<sequence length="157" mass="17424">MHRSGLKPNQFTFASVFKACGALSSSELGKQVHGFSVKSGCDFNVYVSSSIVDMYTRNGEMGGAHKVFDEMTERNEVCWNALIAGYARKGEGENSLEQFLKMQRAGKRNGRRDGETKERLSLHKSSERRKRGEVRAANGGQTVLSYQHPLGFTLVSL</sequence>
<feature type="repeat" description="PPR" evidence="2">
    <location>
        <begin position="75"/>
        <end position="109"/>
    </location>
</feature>
<dbReference type="Gramene" id="ERN19098">
    <property type="protein sequence ID" value="ERN19098"/>
    <property type="gene ID" value="AMTR_s00061p00128770"/>
</dbReference>
<dbReference type="STRING" id="13333.U5DFB3"/>